<proteinExistence type="predicted"/>
<feature type="compositionally biased region" description="Basic residues" evidence="1">
    <location>
        <begin position="46"/>
        <end position="55"/>
    </location>
</feature>
<evidence type="ECO:0000313" key="3">
    <source>
        <dbReference type="Proteomes" id="UP000095009"/>
    </source>
</evidence>
<name>A0A1E3PRX2_9ASCO</name>
<dbReference type="Proteomes" id="UP000095009">
    <property type="component" value="Unassembled WGS sequence"/>
</dbReference>
<sequence>MSQDQAIMDNKNSIIMKGLDLDSIIDTRAKRVRKPAPVYEYDAPTPRKKSKKKVKKEVSIKPPKLIAVKESKPKAKNGAKLNEHNADSENSKPKIKVLKLVVKKPVCPPPKFTIIQSEYPEYILWPRLQIREFFTKFESLCDLNQRQNSTINDVTQEWNDWIYKSIIVSLMKIIYESPDLEVDKSIRGNYLKDMERIPADSFRLWGLLHEYLFAIDASQLLTPDDISNDPALYGPSDTEENYLDRQNIVTEEKLSKKKKRKMILHDFDKEAENLHLVSQLVSLAACTETVRNLVQVNMDEFKEQYDKAVITIDKLADSHNISSERLENIVNNSVTNLKPEEREIVIDTVKDEYFKIQKALVDSWRKLNVRSMPLGKDNLGNSYWILQTKGENYVEWGSWIICDKNPKLLHPSGSEDPLVLLQNELVPKTILGRNMNTSLYCIDTKQGINDLVKWIRENDNSGKRRRRWKIAPELTGANTGEDLARGLEIIGRSM</sequence>
<feature type="region of interest" description="Disordered" evidence="1">
    <location>
        <begin position="71"/>
        <end position="90"/>
    </location>
</feature>
<gene>
    <name evidence="2" type="ORF">NADFUDRAFT_40726</name>
</gene>
<accession>A0A1E3PRX2</accession>
<dbReference type="AlphaFoldDB" id="A0A1E3PRX2"/>
<keyword evidence="3" id="KW-1185">Reference proteome</keyword>
<organism evidence="2 3">
    <name type="scientific">Nadsonia fulvescens var. elongata DSM 6958</name>
    <dbReference type="NCBI Taxonomy" id="857566"/>
    <lineage>
        <taxon>Eukaryota</taxon>
        <taxon>Fungi</taxon>
        <taxon>Dikarya</taxon>
        <taxon>Ascomycota</taxon>
        <taxon>Saccharomycotina</taxon>
        <taxon>Dipodascomycetes</taxon>
        <taxon>Dipodascales</taxon>
        <taxon>Dipodascales incertae sedis</taxon>
        <taxon>Nadsonia</taxon>
    </lineage>
</organism>
<reference evidence="2 3" key="1">
    <citation type="journal article" date="2016" name="Proc. Natl. Acad. Sci. U.S.A.">
        <title>Comparative genomics of biotechnologically important yeasts.</title>
        <authorList>
            <person name="Riley R."/>
            <person name="Haridas S."/>
            <person name="Wolfe K.H."/>
            <person name="Lopes M.R."/>
            <person name="Hittinger C.T."/>
            <person name="Goeker M."/>
            <person name="Salamov A.A."/>
            <person name="Wisecaver J.H."/>
            <person name="Long T.M."/>
            <person name="Calvey C.H."/>
            <person name="Aerts A.L."/>
            <person name="Barry K.W."/>
            <person name="Choi C."/>
            <person name="Clum A."/>
            <person name="Coughlan A.Y."/>
            <person name="Deshpande S."/>
            <person name="Douglass A.P."/>
            <person name="Hanson S.J."/>
            <person name="Klenk H.-P."/>
            <person name="LaButti K.M."/>
            <person name="Lapidus A."/>
            <person name="Lindquist E.A."/>
            <person name="Lipzen A.M."/>
            <person name="Meier-Kolthoff J.P."/>
            <person name="Ohm R.A."/>
            <person name="Otillar R.P."/>
            <person name="Pangilinan J.L."/>
            <person name="Peng Y."/>
            <person name="Rokas A."/>
            <person name="Rosa C.A."/>
            <person name="Scheuner C."/>
            <person name="Sibirny A.A."/>
            <person name="Slot J.C."/>
            <person name="Stielow J.B."/>
            <person name="Sun H."/>
            <person name="Kurtzman C.P."/>
            <person name="Blackwell M."/>
            <person name="Grigoriev I.V."/>
            <person name="Jeffries T.W."/>
        </authorList>
    </citation>
    <scope>NUCLEOTIDE SEQUENCE [LARGE SCALE GENOMIC DNA]</scope>
    <source>
        <strain evidence="2 3">DSM 6958</strain>
    </source>
</reference>
<dbReference type="OrthoDB" id="298344at2759"/>
<feature type="compositionally biased region" description="Basic and acidic residues" evidence="1">
    <location>
        <begin position="81"/>
        <end position="90"/>
    </location>
</feature>
<dbReference type="EMBL" id="KV454407">
    <property type="protein sequence ID" value="ODQ67577.1"/>
    <property type="molecule type" value="Genomic_DNA"/>
</dbReference>
<evidence type="ECO:0000313" key="2">
    <source>
        <dbReference type="EMBL" id="ODQ67577.1"/>
    </source>
</evidence>
<evidence type="ECO:0000256" key="1">
    <source>
        <dbReference type="SAM" id="MobiDB-lite"/>
    </source>
</evidence>
<protein>
    <submittedName>
        <fullName evidence="2">Uncharacterized protein</fullName>
    </submittedName>
</protein>
<feature type="region of interest" description="Disordered" evidence="1">
    <location>
        <begin position="37"/>
        <end position="59"/>
    </location>
</feature>